<comment type="subcellular location">
    <subcellularLocation>
        <location evidence="3">Cytoplasm</location>
    </subcellularLocation>
</comment>
<dbReference type="OrthoDB" id="3197277at2"/>
<comment type="caution">
    <text evidence="3">Lacks conserved residue(s) required for the propagation of feature annotation.</text>
</comment>
<dbReference type="SUPFAM" id="SSF53927">
    <property type="entry name" value="Cytidine deaminase-like"/>
    <property type="match status" value="1"/>
</dbReference>
<accession>A0A1X7DPM2</accession>
<comment type="function">
    <text evidence="3">Required for formate dehydrogenase (FDH) activity. Acts as a sulfur carrier protein that transfers sulfur from IscS to the molybdenum cofactor prior to its insertion into FDH.</text>
</comment>
<dbReference type="Proteomes" id="UP000192936">
    <property type="component" value="Unassembled WGS sequence"/>
</dbReference>
<dbReference type="Gene3D" id="3.40.140.10">
    <property type="entry name" value="Cytidine Deaminase, domain 2"/>
    <property type="match status" value="1"/>
</dbReference>
<evidence type="ECO:0000256" key="1">
    <source>
        <dbReference type="ARBA" id="ARBA00022490"/>
    </source>
</evidence>
<dbReference type="InterPro" id="IPR016193">
    <property type="entry name" value="Cytidine_deaminase-like"/>
</dbReference>
<dbReference type="EMBL" id="FXAK01000001">
    <property type="protein sequence ID" value="SMF19359.1"/>
    <property type="molecule type" value="Genomic_DNA"/>
</dbReference>
<evidence type="ECO:0000256" key="2">
    <source>
        <dbReference type="ARBA" id="ARBA00023150"/>
    </source>
</evidence>
<dbReference type="STRING" id="286727.SAMN02982917_0801"/>
<proteinExistence type="inferred from homology"/>
<dbReference type="PANTHER" id="PTHR30592">
    <property type="entry name" value="FORMATE DEHYDROGENASE"/>
    <property type="match status" value="1"/>
</dbReference>
<evidence type="ECO:0000313" key="5">
    <source>
        <dbReference type="Proteomes" id="UP000192936"/>
    </source>
</evidence>
<dbReference type="RefSeq" id="WP_085082487.1">
    <property type="nucleotide sequence ID" value="NZ_FXAK01000001.1"/>
</dbReference>
<dbReference type="HAMAP" id="MF_00187">
    <property type="entry name" value="FdhD"/>
    <property type="match status" value="1"/>
</dbReference>
<dbReference type="NCBIfam" id="TIGR00129">
    <property type="entry name" value="fdhD_narQ"/>
    <property type="match status" value="1"/>
</dbReference>
<evidence type="ECO:0000313" key="4">
    <source>
        <dbReference type="EMBL" id="SMF19359.1"/>
    </source>
</evidence>
<dbReference type="GO" id="GO:0006777">
    <property type="term" value="P:Mo-molybdopterin cofactor biosynthetic process"/>
    <property type="evidence" value="ECO:0007669"/>
    <property type="project" value="UniProtKB-UniRule"/>
</dbReference>
<dbReference type="PANTHER" id="PTHR30592:SF1">
    <property type="entry name" value="SULFUR CARRIER PROTEIN FDHD"/>
    <property type="match status" value="1"/>
</dbReference>
<dbReference type="AlphaFoldDB" id="A0A1X7DPM2"/>
<organism evidence="4 5">
    <name type="scientific">Azospirillum oryzae</name>
    <dbReference type="NCBI Taxonomy" id="286727"/>
    <lineage>
        <taxon>Bacteria</taxon>
        <taxon>Pseudomonadati</taxon>
        <taxon>Pseudomonadota</taxon>
        <taxon>Alphaproteobacteria</taxon>
        <taxon>Rhodospirillales</taxon>
        <taxon>Azospirillaceae</taxon>
        <taxon>Azospirillum</taxon>
    </lineage>
</organism>
<comment type="similarity">
    <text evidence="3">Belongs to the FdhD family.</text>
</comment>
<dbReference type="Gene3D" id="3.10.20.10">
    <property type="match status" value="1"/>
</dbReference>
<dbReference type="GO" id="GO:0005737">
    <property type="term" value="C:cytoplasm"/>
    <property type="evidence" value="ECO:0007669"/>
    <property type="project" value="UniProtKB-SubCell"/>
</dbReference>
<dbReference type="Pfam" id="PF02634">
    <property type="entry name" value="FdhD-NarQ"/>
    <property type="match status" value="1"/>
</dbReference>
<keyword evidence="1 3" id="KW-0963">Cytoplasm</keyword>
<keyword evidence="2 3" id="KW-0501">Molybdenum cofactor biosynthesis</keyword>
<sequence length="288" mass="30141">MDHATVWAATSPVPPALPRPLCREGVRLVPATVCTGAAMAEREETVIDEVPVGLIYAGSLFSVMLATPTDLEDFATGFSLSEGLVGSAEELAVTAIDEVTDGVRIRMELPVERLAALLRRKRNLMGGSGCGRCGTDSFAEALRPLDPVRSTARIAPDAIRRAMAALPSGQRLNRETGAVHAAGFARPDGQLVAVREDVGRHNALDKLIGALARAGVDPADGFVVVSSRCSFEMVHKTAAAGIPLIAAISAPTSLCVGFAERVGVGVVAYVRDGRFTVYAAPSRVLMPA</sequence>
<dbReference type="GO" id="GO:0097163">
    <property type="term" value="F:sulfur carrier activity"/>
    <property type="evidence" value="ECO:0007669"/>
    <property type="project" value="UniProtKB-UniRule"/>
</dbReference>
<dbReference type="InterPro" id="IPR003786">
    <property type="entry name" value="FdhD"/>
</dbReference>
<dbReference type="PIRSF" id="PIRSF015626">
    <property type="entry name" value="FdhD"/>
    <property type="match status" value="1"/>
</dbReference>
<protein>
    <recommendedName>
        <fullName evidence="3">Sulfur carrier protein FdhD</fullName>
    </recommendedName>
</protein>
<reference evidence="4 5" key="1">
    <citation type="submission" date="2017-04" db="EMBL/GenBank/DDBJ databases">
        <authorList>
            <person name="Afonso C.L."/>
            <person name="Miller P.J."/>
            <person name="Scott M.A."/>
            <person name="Spackman E."/>
            <person name="Goraichik I."/>
            <person name="Dimitrov K.M."/>
            <person name="Suarez D.L."/>
            <person name="Swayne D.E."/>
        </authorList>
    </citation>
    <scope>NUCLEOTIDE SEQUENCE [LARGE SCALE GENOMIC DNA]</scope>
    <source>
        <strain evidence="4 5">A2P</strain>
    </source>
</reference>
<evidence type="ECO:0000256" key="3">
    <source>
        <dbReference type="HAMAP-Rule" id="MF_00187"/>
    </source>
</evidence>
<feature type="active site" description="Cysteine persulfide intermediate" evidence="3">
    <location>
        <position position="130"/>
    </location>
</feature>
<dbReference type="GO" id="GO:0016783">
    <property type="term" value="F:sulfurtransferase activity"/>
    <property type="evidence" value="ECO:0007669"/>
    <property type="project" value="InterPro"/>
</dbReference>
<name>A0A1X7DPM2_9PROT</name>
<gene>
    <name evidence="3" type="primary">fdhD</name>
    <name evidence="4" type="ORF">SAMN02982917_0801</name>
</gene>